<dbReference type="CDD" id="cd05471">
    <property type="entry name" value="pepsin_like"/>
    <property type="match status" value="1"/>
</dbReference>
<keyword evidence="4" id="KW-1185">Reference proteome</keyword>
<accession>A0A074ZSW1</accession>
<dbReference type="Pfam" id="PF00026">
    <property type="entry name" value="Asp"/>
    <property type="match status" value="1"/>
</dbReference>
<proteinExistence type="inferred from homology"/>
<dbReference type="Proteomes" id="UP000054324">
    <property type="component" value="Unassembled WGS sequence"/>
</dbReference>
<gene>
    <name evidence="3" type="ORF">T265_16110</name>
</gene>
<dbReference type="EMBL" id="KL602321">
    <property type="protein sequence ID" value="KER18364.1"/>
    <property type="molecule type" value="Genomic_DNA"/>
</dbReference>
<dbReference type="GO" id="GO:0006508">
    <property type="term" value="P:proteolysis"/>
    <property type="evidence" value="ECO:0007669"/>
    <property type="project" value="InterPro"/>
</dbReference>
<dbReference type="PROSITE" id="PS00141">
    <property type="entry name" value="ASP_PROTEASE"/>
    <property type="match status" value="1"/>
</dbReference>
<dbReference type="AlphaFoldDB" id="A0A074ZSW1"/>
<feature type="domain" description="Peptidase A1" evidence="2">
    <location>
        <begin position="42"/>
        <end position="180"/>
    </location>
</feature>
<dbReference type="GO" id="GO:0004190">
    <property type="term" value="F:aspartic-type endopeptidase activity"/>
    <property type="evidence" value="ECO:0007669"/>
    <property type="project" value="InterPro"/>
</dbReference>
<protein>
    <recommendedName>
        <fullName evidence="2">Peptidase A1 domain-containing protein</fullName>
    </recommendedName>
</protein>
<dbReference type="OrthoDB" id="15189at2759"/>
<sequence>MWFTILGIFGFTLAELETMLDLDDKTPYVTSLPLHRQSVAKYHCKIRIEKDWFHMLLDTGSSSMWVASNFVDKHKWGNKTLLDKGRANSLRISHDHFYQAYASNDVNGLKATVDMQFGQMLVKNVPFGLVTHGSQQVFEDSFDGIFGLSRGPLHSLNTRTVLYFINQQDLVSQKFGFYFG</sequence>
<organism evidence="3 4">
    <name type="scientific">Opisthorchis viverrini</name>
    <name type="common">Southeast Asian liver fluke</name>
    <dbReference type="NCBI Taxonomy" id="6198"/>
    <lineage>
        <taxon>Eukaryota</taxon>
        <taxon>Metazoa</taxon>
        <taxon>Spiralia</taxon>
        <taxon>Lophotrochozoa</taxon>
        <taxon>Platyhelminthes</taxon>
        <taxon>Trematoda</taxon>
        <taxon>Digenea</taxon>
        <taxon>Opisthorchiida</taxon>
        <taxon>Opisthorchiata</taxon>
        <taxon>Opisthorchiidae</taxon>
        <taxon>Opisthorchis</taxon>
    </lineage>
</organism>
<reference evidence="3 4" key="1">
    <citation type="submission" date="2013-11" db="EMBL/GenBank/DDBJ databases">
        <title>Opisthorchis viverrini - life in the bile duct.</title>
        <authorList>
            <person name="Young N.D."/>
            <person name="Nagarajan N."/>
            <person name="Lin S.J."/>
            <person name="Korhonen P.K."/>
            <person name="Jex A.R."/>
            <person name="Hall R.S."/>
            <person name="Safavi-Hemami H."/>
            <person name="Kaewkong W."/>
            <person name="Bertrand D."/>
            <person name="Gao S."/>
            <person name="Seet Q."/>
            <person name="Wongkham S."/>
            <person name="Teh B.T."/>
            <person name="Wongkham C."/>
            <person name="Intapan P.M."/>
            <person name="Maleewong W."/>
            <person name="Yang X."/>
            <person name="Hu M."/>
            <person name="Wang Z."/>
            <person name="Hofmann A."/>
            <person name="Sternberg P.W."/>
            <person name="Tan P."/>
            <person name="Wang J."/>
            <person name="Gasser R.B."/>
        </authorList>
    </citation>
    <scope>NUCLEOTIDE SEQUENCE [LARGE SCALE GENOMIC DNA]</scope>
</reference>
<dbReference type="InterPro" id="IPR001461">
    <property type="entry name" value="Aspartic_peptidase_A1"/>
</dbReference>
<dbReference type="PANTHER" id="PTHR47966">
    <property type="entry name" value="BETA-SITE APP-CLEAVING ENZYME, ISOFORM A-RELATED"/>
    <property type="match status" value="1"/>
</dbReference>
<dbReference type="PROSITE" id="PS51767">
    <property type="entry name" value="PEPTIDASE_A1"/>
    <property type="match status" value="1"/>
</dbReference>
<comment type="similarity">
    <text evidence="1">Belongs to the peptidase A1 family.</text>
</comment>
<dbReference type="Gene3D" id="2.40.70.10">
    <property type="entry name" value="Acid Proteases"/>
    <property type="match status" value="1"/>
</dbReference>
<dbReference type="InterPro" id="IPR034164">
    <property type="entry name" value="Pepsin-like_dom"/>
</dbReference>
<evidence type="ECO:0000313" key="4">
    <source>
        <dbReference type="Proteomes" id="UP000054324"/>
    </source>
</evidence>
<evidence type="ECO:0000259" key="2">
    <source>
        <dbReference type="PROSITE" id="PS51767"/>
    </source>
</evidence>
<dbReference type="PANTHER" id="PTHR47966:SF75">
    <property type="entry name" value="ENDOPEPTIDASE (CTSD), PUTATIVE (AFU_ORTHOLOGUE AFUA_4G07040)-RELATED"/>
    <property type="match status" value="1"/>
</dbReference>
<dbReference type="RefSeq" id="XP_009177889.1">
    <property type="nucleotide sequence ID" value="XM_009179625.1"/>
</dbReference>
<dbReference type="SUPFAM" id="SSF50630">
    <property type="entry name" value="Acid proteases"/>
    <property type="match status" value="1"/>
</dbReference>
<dbReference type="CTD" id="20330275"/>
<name>A0A074ZSW1_OPIVI</name>
<dbReference type="InterPro" id="IPR001969">
    <property type="entry name" value="Aspartic_peptidase_AS"/>
</dbReference>
<dbReference type="GeneID" id="20330275"/>
<feature type="non-terminal residue" evidence="3">
    <location>
        <position position="180"/>
    </location>
</feature>
<evidence type="ECO:0000313" key="3">
    <source>
        <dbReference type="EMBL" id="KER18364.1"/>
    </source>
</evidence>
<dbReference type="InterPro" id="IPR033121">
    <property type="entry name" value="PEPTIDASE_A1"/>
</dbReference>
<dbReference type="KEGG" id="ovi:T265_16110"/>
<dbReference type="InterPro" id="IPR021109">
    <property type="entry name" value="Peptidase_aspartic_dom_sf"/>
</dbReference>
<evidence type="ECO:0000256" key="1">
    <source>
        <dbReference type="ARBA" id="ARBA00007447"/>
    </source>
</evidence>